<dbReference type="OrthoDB" id="257265at2"/>
<feature type="compositionally biased region" description="Low complexity" evidence="1">
    <location>
        <begin position="223"/>
        <end position="244"/>
    </location>
</feature>
<evidence type="ECO:0000256" key="1">
    <source>
        <dbReference type="SAM" id="MobiDB-lite"/>
    </source>
</evidence>
<dbReference type="EMBL" id="CP025958">
    <property type="protein sequence ID" value="AWM40463.1"/>
    <property type="molecule type" value="Genomic_DNA"/>
</dbReference>
<dbReference type="AlphaFoldDB" id="A0A2Z3H372"/>
<evidence type="ECO:0000313" key="3">
    <source>
        <dbReference type="Proteomes" id="UP000245802"/>
    </source>
</evidence>
<accession>A0A2Z3H372</accession>
<organism evidence="2 3">
    <name type="scientific">Gemmata obscuriglobus</name>
    <dbReference type="NCBI Taxonomy" id="114"/>
    <lineage>
        <taxon>Bacteria</taxon>
        <taxon>Pseudomonadati</taxon>
        <taxon>Planctomycetota</taxon>
        <taxon>Planctomycetia</taxon>
        <taxon>Gemmatales</taxon>
        <taxon>Gemmataceae</taxon>
        <taxon>Gemmata</taxon>
    </lineage>
</organism>
<feature type="compositionally biased region" description="Low complexity" evidence="1">
    <location>
        <begin position="277"/>
        <end position="290"/>
    </location>
</feature>
<feature type="region of interest" description="Disordered" evidence="1">
    <location>
        <begin position="201"/>
        <end position="293"/>
    </location>
</feature>
<protein>
    <recommendedName>
        <fullName evidence="4">Ser-Thr-rich glycosyl-phosphatidyl-inositol-anchored membrane family protein</fullName>
    </recommendedName>
</protein>
<proteinExistence type="predicted"/>
<reference evidence="2 3" key="1">
    <citation type="submission" date="2018-01" db="EMBL/GenBank/DDBJ databases">
        <title>G. obscuriglobus.</title>
        <authorList>
            <person name="Franke J."/>
            <person name="Blomberg W."/>
            <person name="Selmecki A."/>
        </authorList>
    </citation>
    <scope>NUCLEOTIDE SEQUENCE [LARGE SCALE GENOMIC DNA]</scope>
    <source>
        <strain evidence="2 3">DSM 5831</strain>
    </source>
</reference>
<feature type="compositionally biased region" description="Low complexity" evidence="1">
    <location>
        <begin position="202"/>
        <end position="215"/>
    </location>
</feature>
<sequence>MTFAAAALLGLTMGQPIGQDYHAMASRNIKLPIKYEKDRRSIRHVFLYVARNGENTWHQEGSVTPDKDAFVYVAKEDGLYWFKMQIVDLKGNADPANLTVDPPDLKMVVDTTRPVIRVTDAKRTGDEIVVQWAVDDKFPNDESTRVQFRATNGPENAWQDVTLPAGARTGVRFPSGISEGVTVKISTADVAGNRAEVTRDFPAGNANASTTTALSPPAPTPPAAALAGAGGTALAPPAMEALPTNPSPLPLNPTPPGPGPVAPTNPAPLQPQPHTPLVPLATAPPAGVLPTNPPPVNPVPAGVGALPTQPQPGAATFPVQTPPSAPLVSTPPAPEGPKPLAVVDPRAVPPAPAPGATTQQAAAWSGASPTVEVTRAQVISYPRFDLGFDLESRGPSGLSRVDLWVTRDDGRNWRKWSQHNNKEAKGGSVRVSLDAAENPQLEGHYGFRLVPVSGAGLSEREPVAGDAPDMRVVLDVTPPQLDLFPPQSDPNAPDTLVIQWRASDKNFGDDPITLEWSDAAAGPWKPVAGAAAADQPVLRDTTLDAPVPKRLANTGQYSWRVPAGVPARVYLKATARDAAGNVKEVVTREPILVDLTKPRAKINGIVPPVSPRP</sequence>
<keyword evidence="3" id="KW-1185">Reference proteome</keyword>
<gene>
    <name evidence="2" type="ORF">C1280_28085</name>
</gene>
<feature type="compositionally biased region" description="Pro residues" evidence="1">
    <location>
        <begin position="245"/>
        <end position="276"/>
    </location>
</feature>
<name>A0A2Z3H372_9BACT</name>
<dbReference type="Proteomes" id="UP000245802">
    <property type="component" value="Chromosome"/>
</dbReference>
<evidence type="ECO:0008006" key="4">
    <source>
        <dbReference type="Google" id="ProtNLM"/>
    </source>
</evidence>
<evidence type="ECO:0000313" key="2">
    <source>
        <dbReference type="EMBL" id="AWM40463.1"/>
    </source>
</evidence>
<dbReference type="RefSeq" id="WP_010050243.1">
    <property type="nucleotide sequence ID" value="NZ_CP025958.1"/>
</dbReference>
<dbReference type="KEGG" id="gog:C1280_28085"/>